<dbReference type="EMBL" id="JADEXQ010000016">
    <property type="protein sequence ID" value="MBE9029415.1"/>
    <property type="molecule type" value="Genomic_DNA"/>
</dbReference>
<name>A0A928VJD5_9CYAN</name>
<dbReference type="RefSeq" id="WP_264324234.1">
    <property type="nucleotide sequence ID" value="NZ_JADEXQ010000016.1"/>
</dbReference>
<proteinExistence type="predicted"/>
<dbReference type="AlphaFoldDB" id="A0A928VJD5"/>
<dbReference type="NCBIfam" id="NF045582">
    <property type="entry name" value="Npun_R2823_gen"/>
    <property type="match status" value="1"/>
</dbReference>
<dbReference type="InterPro" id="IPR029044">
    <property type="entry name" value="Nucleotide-diphossugar_trans"/>
</dbReference>
<dbReference type="Proteomes" id="UP000625316">
    <property type="component" value="Unassembled WGS sequence"/>
</dbReference>
<comment type="caution">
    <text evidence="1">The sequence shown here is derived from an EMBL/GenBank/DDBJ whole genome shotgun (WGS) entry which is preliminary data.</text>
</comment>
<protein>
    <submittedName>
        <fullName evidence="1">Methionine synthase</fullName>
    </submittedName>
</protein>
<dbReference type="SUPFAM" id="SSF53448">
    <property type="entry name" value="Nucleotide-diphospho-sugar transferases"/>
    <property type="match status" value="1"/>
</dbReference>
<gene>
    <name evidence="1" type="ORF">IQ266_06515</name>
</gene>
<sequence>MKTFGIYTLGNDGVYDQVIALLNSIERNVGQDIPVCIIPFDNRMQKLEKAIADRPQVTIFDNAASIARWDRFAEEVWAAHSQSAAVNFRSVPKWYKQCQLLRKMSAFDGEFEQFVFYDADSLAMQPLDDVIAKLQTHDFVFDDWEHQKQTDVAALKFDLIEAELGLSEAEVRPQIHCSSFFGGHRDYFSPRVLRELKQRLVEDDEINWINDLAFWCDADLFSYITLRLEATVWNYTLSPVGRDRTGNTAEARYVNRDQVLYNEEGVKPIRRLHYITHSAARFRQLCRGEVVELPQQELFLYYRFLHEPERCPKVFRVPSWVQLRSRSMSSKVKKLQQLIA</sequence>
<reference evidence="1" key="1">
    <citation type="submission" date="2020-10" db="EMBL/GenBank/DDBJ databases">
        <authorList>
            <person name="Castelo-Branco R."/>
            <person name="Eusebio N."/>
            <person name="Adriana R."/>
            <person name="Vieira A."/>
            <person name="Brugerolle De Fraissinette N."/>
            <person name="Rezende De Castro R."/>
            <person name="Schneider M.P."/>
            <person name="Vasconcelos V."/>
            <person name="Leao P.N."/>
        </authorList>
    </citation>
    <scope>NUCLEOTIDE SEQUENCE</scope>
    <source>
        <strain evidence="1">LEGE 11480</strain>
    </source>
</reference>
<organism evidence="1 2">
    <name type="scientific">Romeriopsis navalis LEGE 11480</name>
    <dbReference type="NCBI Taxonomy" id="2777977"/>
    <lineage>
        <taxon>Bacteria</taxon>
        <taxon>Bacillati</taxon>
        <taxon>Cyanobacteriota</taxon>
        <taxon>Cyanophyceae</taxon>
        <taxon>Leptolyngbyales</taxon>
        <taxon>Leptolyngbyaceae</taxon>
        <taxon>Romeriopsis</taxon>
        <taxon>Romeriopsis navalis</taxon>
    </lineage>
</organism>
<keyword evidence="2" id="KW-1185">Reference proteome</keyword>
<evidence type="ECO:0000313" key="2">
    <source>
        <dbReference type="Proteomes" id="UP000625316"/>
    </source>
</evidence>
<evidence type="ECO:0000313" key="1">
    <source>
        <dbReference type="EMBL" id="MBE9029415.1"/>
    </source>
</evidence>
<dbReference type="InterPro" id="IPR054619">
    <property type="entry name" value="Npun_R2821-like"/>
</dbReference>
<accession>A0A928VJD5</accession>